<protein>
    <recommendedName>
        <fullName evidence="3">DUF8094 domain-containing protein</fullName>
    </recommendedName>
</protein>
<keyword evidence="2" id="KW-0732">Signal</keyword>
<organism evidence="4 5">
    <name type="scientific">Streptomyces sodiiphilus</name>
    <dbReference type="NCBI Taxonomy" id="226217"/>
    <lineage>
        <taxon>Bacteria</taxon>
        <taxon>Bacillati</taxon>
        <taxon>Actinomycetota</taxon>
        <taxon>Actinomycetes</taxon>
        <taxon>Kitasatosporales</taxon>
        <taxon>Streptomycetaceae</taxon>
        <taxon>Streptomyces</taxon>
    </lineage>
</organism>
<proteinExistence type="predicted"/>
<dbReference type="EMBL" id="BAAAMJ010000004">
    <property type="protein sequence ID" value="GAA1897933.1"/>
    <property type="molecule type" value="Genomic_DNA"/>
</dbReference>
<comment type="caution">
    <text evidence="4">The sequence shown here is derived from an EMBL/GenBank/DDBJ whole genome shotgun (WGS) entry which is preliminary data.</text>
</comment>
<name>A0ABP5A3H7_9ACTN</name>
<evidence type="ECO:0000313" key="5">
    <source>
        <dbReference type="Proteomes" id="UP001501303"/>
    </source>
</evidence>
<evidence type="ECO:0000256" key="2">
    <source>
        <dbReference type="SAM" id="SignalP"/>
    </source>
</evidence>
<dbReference type="InterPro" id="IPR058407">
    <property type="entry name" value="DUF8094"/>
</dbReference>
<keyword evidence="5" id="KW-1185">Reference proteome</keyword>
<feature type="chain" id="PRO_5046767045" description="DUF8094 domain-containing protein" evidence="2">
    <location>
        <begin position="24"/>
        <end position="336"/>
    </location>
</feature>
<feature type="domain" description="DUF8094" evidence="3">
    <location>
        <begin position="35"/>
        <end position="335"/>
    </location>
</feature>
<evidence type="ECO:0000256" key="1">
    <source>
        <dbReference type="SAM" id="MobiDB-lite"/>
    </source>
</evidence>
<gene>
    <name evidence="4" type="ORF">GCM10009716_04850</name>
</gene>
<sequence length="336" mass="35319">MRVRARVTTAAAGLALAMTVSLSGCITVHGERAVLPAVSPEEAEEVLADFTRSTNEANAAYDAELNAQIETGPLGAINRAGLTARGEVNPGGNESYEPLEFTDTRFRIPQQAGWPKFFVADTLSSRHEENRWLLVFTRSGPQEDWLASYLAVLPPGDLPPLAEDEEGHAVAVGPDGSRAGGAADGPAGEGQDGPELAPRDLPGAYTGHLASGDGPFAEGVHTSGILRAREEASDEPAFVMQYQDLPAERPAYAPVALMTADGGMLVLFSSHHHEKQTMAEGETPVVDPLVEVLMEGTATRSVTLVRDAMQAAHVPPGTGDVEILGRITGIVSAKGE</sequence>
<feature type="region of interest" description="Disordered" evidence="1">
    <location>
        <begin position="170"/>
        <end position="216"/>
    </location>
</feature>
<evidence type="ECO:0000259" key="3">
    <source>
        <dbReference type="Pfam" id="PF26366"/>
    </source>
</evidence>
<dbReference type="PROSITE" id="PS51257">
    <property type="entry name" value="PROKAR_LIPOPROTEIN"/>
    <property type="match status" value="1"/>
</dbReference>
<reference evidence="5" key="1">
    <citation type="journal article" date="2019" name="Int. J. Syst. Evol. Microbiol.">
        <title>The Global Catalogue of Microorganisms (GCM) 10K type strain sequencing project: providing services to taxonomists for standard genome sequencing and annotation.</title>
        <authorList>
            <consortium name="The Broad Institute Genomics Platform"/>
            <consortium name="The Broad Institute Genome Sequencing Center for Infectious Disease"/>
            <person name="Wu L."/>
            <person name="Ma J."/>
        </authorList>
    </citation>
    <scope>NUCLEOTIDE SEQUENCE [LARGE SCALE GENOMIC DNA]</scope>
    <source>
        <strain evidence="5">JCM 13581</strain>
    </source>
</reference>
<dbReference type="Proteomes" id="UP001501303">
    <property type="component" value="Unassembled WGS sequence"/>
</dbReference>
<dbReference type="Pfam" id="PF26366">
    <property type="entry name" value="DUF8094"/>
    <property type="match status" value="1"/>
</dbReference>
<accession>A0ABP5A3H7</accession>
<feature type="signal peptide" evidence="2">
    <location>
        <begin position="1"/>
        <end position="23"/>
    </location>
</feature>
<evidence type="ECO:0000313" key="4">
    <source>
        <dbReference type="EMBL" id="GAA1897933.1"/>
    </source>
</evidence>
<dbReference type="RefSeq" id="WP_344258403.1">
    <property type="nucleotide sequence ID" value="NZ_BAAAMJ010000004.1"/>
</dbReference>
<feature type="compositionally biased region" description="Gly residues" evidence="1">
    <location>
        <begin position="178"/>
        <end position="191"/>
    </location>
</feature>